<comment type="function">
    <text evidence="1 7">GTPase that associates with pre-60S ribosomal subunits in the nucleolus and is required for their nuclear export and maturation.</text>
</comment>
<feature type="compositionally biased region" description="Acidic residues" evidence="8">
    <location>
        <begin position="559"/>
        <end position="608"/>
    </location>
</feature>
<feature type="region of interest" description="Disordered" evidence="8">
    <location>
        <begin position="485"/>
        <end position="507"/>
    </location>
</feature>
<dbReference type="FunFam" id="3.40.50.300:FF:000559">
    <property type="entry name" value="Nuclear/nucleolar GTPase 2"/>
    <property type="match status" value="1"/>
</dbReference>
<evidence type="ECO:0000256" key="8">
    <source>
        <dbReference type="SAM" id="MobiDB-lite"/>
    </source>
</evidence>
<dbReference type="EMBL" id="KV423992">
    <property type="protein sequence ID" value="KZT55572.1"/>
    <property type="molecule type" value="Genomic_DNA"/>
</dbReference>
<dbReference type="STRING" id="1353952.A0A165EUX5"/>
<dbReference type="InterPro" id="IPR023179">
    <property type="entry name" value="GTP-bd_ortho_bundle_sf"/>
</dbReference>
<dbReference type="SUPFAM" id="SSF52540">
    <property type="entry name" value="P-loop containing nucleoside triphosphate hydrolases"/>
    <property type="match status" value="1"/>
</dbReference>
<evidence type="ECO:0000313" key="10">
    <source>
        <dbReference type="EMBL" id="KZT55572.1"/>
    </source>
</evidence>
<feature type="compositionally biased region" description="Low complexity" evidence="8">
    <location>
        <begin position="180"/>
        <end position="189"/>
    </location>
</feature>
<keyword evidence="6 7" id="KW-0539">Nucleus</keyword>
<comment type="similarity">
    <text evidence="7">Belongs to the TRAFAC class YlqF/YawG GTPase family. NOG2 subfamily.</text>
</comment>
<dbReference type="OrthoDB" id="444945at2759"/>
<dbReference type="CDD" id="cd01858">
    <property type="entry name" value="NGP_1"/>
    <property type="match status" value="1"/>
</dbReference>
<dbReference type="PROSITE" id="PS51721">
    <property type="entry name" value="G_CP"/>
    <property type="match status" value="1"/>
</dbReference>
<evidence type="ECO:0000259" key="9">
    <source>
        <dbReference type="PROSITE" id="PS51721"/>
    </source>
</evidence>
<evidence type="ECO:0000256" key="1">
    <source>
        <dbReference type="ARBA" id="ARBA00003892"/>
    </source>
</evidence>
<feature type="region of interest" description="Disordered" evidence="8">
    <location>
        <begin position="165"/>
        <end position="203"/>
    </location>
</feature>
<dbReference type="FunCoup" id="A0A165EUX5">
    <property type="interactions" value="416"/>
</dbReference>
<organism evidence="10 11">
    <name type="scientific">Calocera cornea HHB12733</name>
    <dbReference type="NCBI Taxonomy" id="1353952"/>
    <lineage>
        <taxon>Eukaryota</taxon>
        <taxon>Fungi</taxon>
        <taxon>Dikarya</taxon>
        <taxon>Basidiomycota</taxon>
        <taxon>Agaricomycotina</taxon>
        <taxon>Dacrymycetes</taxon>
        <taxon>Dacrymycetales</taxon>
        <taxon>Dacrymycetaceae</taxon>
        <taxon>Calocera</taxon>
    </lineage>
</organism>
<dbReference type="InParanoid" id="A0A165EUX5"/>
<proteinExistence type="inferred from homology"/>
<evidence type="ECO:0000256" key="3">
    <source>
        <dbReference type="ARBA" id="ARBA00022127"/>
    </source>
</evidence>
<keyword evidence="5 7" id="KW-0342">GTP-binding</keyword>
<reference evidence="10 11" key="1">
    <citation type="journal article" date="2016" name="Mol. Biol. Evol.">
        <title>Comparative Genomics of Early-Diverging Mushroom-Forming Fungi Provides Insights into the Origins of Lignocellulose Decay Capabilities.</title>
        <authorList>
            <person name="Nagy L.G."/>
            <person name="Riley R."/>
            <person name="Tritt A."/>
            <person name="Adam C."/>
            <person name="Daum C."/>
            <person name="Floudas D."/>
            <person name="Sun H."/>
            <person name="Yadav J.S."/>
            <person name="Pangilinan J."/>
            <person name="Larsson K.H."/>
            <person name="Matsuura K."/>
            <person name="Barry K."/>
            <person name="Labutti K."/>
            <person name="Kuo R."/>
            <person name="Ohm R.A."/>
            <person name="Bhattacharya S.S."/>
            <person name="Shirouzu T."/>
            <person name="Yoshinaga Y."/>
            <person name="Martin F.M."/>
            <person name="Grigoriev I.V."/>
            <person name="Hibbett D.S."/>
        </authorList>
    </citation>
    <scope>NUCLEOTIDE SEQUENCE [LARGE SCALE GENOMIC DNA]</scope>
    <source>
        <strain evidence="10 11">HHB12733</strain>
    </source>
</reference>
<evidence type="ECO:0000256" key="7">
    <source>
        <dbReference type="RuleBase" id="RU364023"/>
    </source>
</evidence>
<dbReference type="InterPro" id="IPR012971">
    <property type="entry name" value="NOG2_N_dom"/>
</dbReference>
<gene>
    <name evidence="10" type="ORF">CALCODRAFT_498458</name>
</gene>
<dbReference type="AlphaFoldDB" id="A0A165EUX5"/>
<dbReference type="Pfam" id="PF08153">
    <property type="entry name" value="NGP1NT"/>
    <property type="match status" value="1"/>
</dbReference>
<accession>A0A165EUX5</accession>
<feature type="domain" description="CP-type G" evidence="9">
    <location>
        <begin position="216"/>
        <end position="377"/>
    </location>
</feature>
<keyword evidence="11" id="KW-1185">Reference proteome</keyword>
<dbReference type="PRINTS" id="PR00326">
    <property type="entry name" value="GTP1OBG"/>
</dbReference>
<evidence type="ECO:0000256" key="5">
    <source>
        <dbReference type="ARBA" id="ARBA00023134"/>
    </source>
</evidence>
<dbReference type="InterPro" id="IPR006073">
    <property type="entry name" value="GTP-bd"/>
</dbReference>
<feature type="compositionally biased region" description="Basic and acidic residues" evidence="8">
    <location>
        <begin position="489"/>
        <end position="507"/>
    </location>
</feature>
<evidence type="ECO:0000256" key="4">
    <source>
        <dbReference type="ARBA" id="ARBA00022741"/>
    </source>
</evidence>
<evidence type="ECO:0000256" key="2">
    <source>
        <dbReference type="ARBA" id="ARBA00004604"/>
    </source>
</evidence>
<dbReference type="Gene3D" id="1.10.1580.10">
    <property type="match status" value="1"/>
</dbReference>
<evidence type="ECO:0000256" key="6">
    <source>
        <dbReference type="ARBA" id="ARBA00023242"/>
    </source>
</evidence>
<dbReference type="Proteomes" id="UP000076842">
    <property type="component" value="Unassembled WGS sequence"/>
</dbReference>
<dbReference type="PANTHER" id="PTHR11089:SF9">
    <property type="entry name" value="NUCLEOLAR GTP-BINDING PROTEIN 2"/>
    <property type="match status" value="1"/>
</dbReference>
<protein>
    <recommendedName>
        <fullName evidence="3 7">Nucleolar GTP-binding protein 2</fullName>
    </recommendedName>
</protein>
<dbReference type="GO" id="GO:0005730">
    <property type="term" value="C:nucleolus"/>
    <property type="evidence" value="ECO:0007669"/>
    <property type="project" value="UniProtKB-SubCell"/>
</dbReference>
<dbReference type="PANTHER" id="PTHR11089">
    <property type="entry name" value="GTP-BINDING PROTEIN-RELATED"/>
    <property type="match status" value="1"/>
</dbReference>
<sequence length="680" mass="75101">MVIKTTKKVTSSPGSGYKVKKVKGENFYRNAKAAKRAKILTGGKAVRDASGKIIQSAVFQKTEAETDPGRVQPDKRWFGNTRVISQDALAHFRNALSERAKDPFSVVLRRAKLPMSLLATDANPGTAPRPKIVEVEPFSDTFGPKAQRKRANLEVGTFAELAAAASGTGAEPNEGEGEASAEGAGAAAEGEADAEDDYKDAPAHPLFAKGTSKRIHGELHKVIDSSDVLVHVLDARDPKGTMCDAVMDFLKKERAHKQLIFIMNKCDLVPSWVAARWLAYLSKIAPTLAFHASMNHSFGKGSLISLLRQFQTLHSDRKQISVGFIGYPNVGKSSIINCLKKNKVCTVAPIPGETKVWQYITLTKKIYLIDCPGIVPISKNDSETDTVLKGVIRLSALPNPSEYVPELLGRVRPEYLGRTYGVDATWTWGENGEKEGLPVDIEASERWLEKMARKTGKLLKHGEPDRDTVARMVLGDWQRGKLPYYTKPPMDEKDVEKEKERQEKKVKAKAEKKERKLVAIQQDIRVLRFPNSTKWLDVDEKGDGEELPAVVAVEGSMIVDDDDDDDDDDDAGEDDNEIVLEDAEEGDDEDDEVNRDDDEAVEEDGDEPELTWEEAIGTVIGPTGKLRGTASFLTPCIPCLSSFSQNLYHPLPVQASLGNVPHRPTTMRTLKIPGRRRRRV</sequence>
<evidence type="ECO:0000313" key="11">
    <source>
        <dbReference type="Proteomes" id="UP000076842"/>
    </source>
</evidence>
<dbReference type="InterPro" id="IPR050755">
    <property type="entry name" value="TRAFAC_YlqF/YawG_RiboMat"/>
</dbReference>
<name>A0A165EUX5_9BASI</name>
<dbReference type="InterPro" id="IPR027417">
    <property type="entry name" value="P-loop_NTPase"/>
</dbReference>
<keyword evidence="4 7" id="KW-0547">Nucleotide-binding</keyword>
<dbReference type="GO" id="GO:0005525">
    <property type="term" value="F:GTP binding"/>
    <property type="evidence" value="ECO:0007669"/>
    <property type="project" value="UniProtKB-KW"/>
</dbReference>
<dbReference type="Pfam" id="PF01926">
    <property type="entry name" value="MMR_HSR1"/>
    <property type="match status" value="1"/>
</dbReference>
<dbReference type="InterPro" id="IPR024929">
    <property type="entry name" value="GNL2_CP_dom"/>
</dbReference>
<comment type="subcellular location">
    <subcellularLocation>
        <location evidence="2 7">Nucleus</location>
        <location evidence="2 7">Nucleolus</location>
    </subcellularLocation>
</comment>
<dbReference type="Gene3D" id="3.40.50.300">
    <property type="entry name" value="P-loop containing nucleotide triphosphate hydrolases"/>
    <property type="match status" value="1"/>
</dbReference>
<feature type="region of interest" description="Disordered" evidence="8">
    <location>
        <begin position="555"/>
        <end position="608"/>
    </location>
</feature>
<dbReference type="InterPro" id="IPR030378">
    <property type="entry name" value="G_CP_dom"/>
</dbReference>